<proteinExistence type="predicted"/>
<keyword evidence="3" id="KW-1185">Reference proteome</keyword>
<evidence type="ECO:0000256" key="1">
    <source>
        <dbReference type="SAM" id="MobiDB-lite"/>
    </source>
</evidence>
<dbReference type="SUPFAM" id="SSF48452">
    <property type="entry name" value="TPR-like"/>
    <property type="match status" value="2"/>
</dbReference>
<dbReference type="SMART" id="SM00028">
    <property type="entry name" value="TPR"/>
    <property type="match status" value="6"/>
</dbReference>
<accession>A0A934UJN3</accession>
<dbReference type="Proteomes" id="UP000609172">
    <property type="component" value="Unassembled WGS sequence"/>
</dbReference>
<dbReference type="AlphaFoldDB" id="A0A934UJN3"/>
<dbReference type="Gene3D" id="1.25.40.10">
    <property type="entry name" value="Tetratricopeptide repeat domain"/>
    <property type="match status" value="4"/>
</dbReference>
<dbReference type="InterPro" id="IPR019734">
    <property type="entry name" value="TPR_rpt"/>
</dbReference>
<reference evidence="2" key="1">
    <citation type="submission" date="2020-12" db="EMBL/GenBank/DDBJ databases">
        <title>Bacterial novel species Flavobacterium sp. SE-1-e isolated from soil.</title>
        <authorList>
            <person name="Jung H.-Y."/>
        </authorList>
    </citation>
    <scope>NUCLEOTIDE SEQUENCE</scope>
    <source>
        <strain evidence="2">SE-1-e</strain>
    </source>
</reference>
<dbReference type="InterPro" id="IPR011990">
    <property type="entry name" value="TPR-like_helical_dom_sf"/>
</dbReference>
<evidence type="ECO:0000313" key="3">
    <source>
        <dbReference type="Proteomes" id="UP000609172"/>
    </source>
</evidence>
<gene>
    <name evidence="2" type="ORF">I5M07_07080</name>
</gene>
<feature type="region of interest" description="Disordered" evidence="1">
    <location>
        <begin position="420"/>
        <end position="455"/>
    </location>
</feature>
<feature type="compositionally biased region" description="Basic and acidic residues" evidence="1">
    <location>
        <begin position="420"/>
        <end position="433"/>
    </location>
</feature>
<organism evidence="2 3">
    <name type="scientific">Flavobacterium agrisoli</name>
    <dbReference type="NCBI Taxonomy" id="2793066"/>
    <lineage>
        <taxon>Bacteria</taxon>
        <taxon>Pseudomonadati</taxon>
        <taxon>Bacteroidota</taxon>
        <taxon>Flavobacteriia</taxon>
        <taxon>Flavobacteriales</taxon>
        <taxon>Flavobacteriaceae</taxon>
        <taxon>Flavobacterium</taxon>
    </lineage>
</organism>
<evidence type="ECO:0000313" key="2">
    <source>
        <dbReference type="EMBL" id="MBK0369600.1"/>
    </source>
</evidence>
<sequence length="844" mass="97284">MACSTKKDTFLARNSHALSTKYNILYNGQIAFDKGMQTVNSAETDNFWEILPVERMLVQDPFSEEARVKNPDFELAETKATKAIQKHSMNIGGKEKNFQMDEAYLLLGKSRYYEERFIPALDAFNYILYKYPTSSNINTARIWREKTNMRLGNEAIVIKNINQILKDVKVDPQAYADAHALLAEAFFNIQQNDSTIVNLQIAEKFTKKNPERARYRFILGQLFQAKSERDSALAYYQSVIDMNRKGDRKYLIHSYAKKAQLFDYENGDKQAFVERYNKLVDDRENRPFLDVLYYEMGVFFDKTSDQQSALEFYNASLQTKSADNYLVASNYRNIGNMYFKNTDYTLAAKYYDSTLVKLNPKSREYVYLEKKRLNLDDVIKYEAIAQQNDSILKVIAYSPEERTNYYQKYIDQLQAANAEKQKKADEDAEKQENLARSNPDDIAAAPTPPGFSTFGPPTSADAKNVFYFYNPTTVAYGKLQFKKNFGNRTAEGQWRTSLASINQALADGEADSKERQQASDSIVIEPKYTVAYYTDQLPTDSEKISSLKKDRDFAYYQLGLLYKENFKEYDLASEKLEQLLVFQPEEKLVLPTEYNLYKIYQITNPSRASSIKNQITTQYPDSRYAQIINNTASAETNMNSADAVYKKYYELYEAEQFSVVLDTIDDLIREYSGEEIASKFELLKANALGKTKGLAAYKSGLEEVATHYPNSEEGKNAQDILAKQIPVLEKMEFTTVDEKNWKILYQIPAKDEKAVKEIETKFKKFLNDENYMKLTFSVDQYNGETAFCVIHAIKSQSYAYDLAKLLKEDKKYKIQQEPIVISSSNYSIVQIKKNIDAYTALKTP</sequence>
<name>A0A934UJN3_9FLAO</name>
<protein>
    <submittedName>
        <fullName evidence="2">Gliding motility protein</fullName>
    </submittedName>
</protein>
<comment type="caution">
    <text evidence="2">The sequence shown here is derived from an EMBL/GenBank/DDBJ whole genome shotgun (WGS) entry which is preliminary data.</text>
</comment>
<dbReference type="EMBL" id="JAEHFV010000002">
    <property type="protein sequence ID" value="MBK0369600.1"/>
    <property type="molecule type" value="Genomic_DNA"/>
</dbReference>